<accession>A0AAJ6CQC9</accession>
<reference evidence="4" key="2">
    <citation type="journal article" date="2023" name="Nat. Commun.">
        <title>Cultivation of marine bacteria of the SAR202 clade.</title>
        <authorList>
            <person name="Lim Y."/>
            <person name="Seo J.H."/>
            <person name="Giovannoni S.J."/>
            <person name="Kang I."/>
            <person name="Cho J.C."/>
        </authorList>
    </citation>
    <scope>NUCLEOTIDE SEQUENCE</scope>
    <source>
        <strain evidence="4">JH1073</strain>
    </source>
</reference>
<dbReference type="GO" id="GO:0000160">
    <property type="term" value="P:phosphorelay signal transduction system"/>
    <property type="evidence" value="ECO:0007669"/>
    <property type="project" value="InterPro"/>
</dbReference>
<dbReference type="AlphaFoldDB" id="A0AAJ6CQC9"/>
<evidence type="ECO:0000313" key="5">
    <source>
        <dbReference type="Proteomes" id="UP001219901"/>
    </source>
</evidence>
<feature type="domain" description="Response regulatory" evidence="2">
    <location>
        <begin position="25"/>
        <end position="141"/>
    </location>
</feature>
<gene>
    <name evidence="3" type="ORF">GKO46_06750</name>
    <name evidence="4" type="ORF">GKO48_00755</name>
</gene>
<dbReference type="EMBL" id="WMBE01000002">
    <property type="protein sequence ID" value="MDG0866772.1"/>
    <property type="molecule type" value="Genomic_DNA"/>
</dbReference>
<dbReference type="PROSITE" id="PS50110">
    <property type="entry name" value="RESPONSE_REGULATORY"/>
    <property type="match status" value="1"/>
</dbReference>
<name>A0AAJ6CQC9_9CHLR</name>
<dbReference type="Proteomes" id="UP001321249">
    <property type="component" value="Unassembled WGS sequence"/>
</dbReference>
<evidence type="ECO:0000256" key="1">
    <source>
        <dbReference type="PROSITE-ProRule" id="PRU00169"/>
    </source>
</evidence>
<organism evidence="4 5">
    <name type="scientific">Candidatus Lucifugimonas marina</name>
    <dbReference type="NCBI Taxonomy" id="3038979"/>
    <lineage>
        <taxon>Bacteria</taxon>
        <taxon>Bacillati</taxon>
        <taxon>Chloroflexota</taxon>
        <taxon>Dehalococcoidia</taxon>
        <taxon>SAR202 cluster</taxon>
        <taxon>Candidatus Lucifugimonadales</taxon>
        <taxon>Candidatus Lucifugimonadaceae</taxon>
        <taxon>Candidatus Lucifugimonas</taxon>
    </lineage>
</organism>
<dbReference type="SUPFAM" id="SSF52172">
    <property type="entry name" value="CheY-like"/>
    <property type="match status" value="1"/>
</dbReference>
<keyword evidence="1" id="KW-0597">Phosphoprotein</keyword>
<proteinExistence type="predicted"/>
<evidence type="ECO:0000259" key="2">
    <source>
        <dbReference type="PROSITE" id="PS50110"/>
    </source>
</evidence>
<dbReference type="SMART" id="SM00448">
    <property type="entry name" value="REC"/>
    <property type="match status" value="1"/>
</dbReference>
<evidence type="ECO:0000313" key="6">
    <source>
        <dbReference type="Proteomes" id="UP001321249"/>
    </source>
</evidence>
<dbReference type="InterPro" id="IPR052048">
    <property type="entry name" value="ST_Response_Regulator"/>
</dbReference>
<reference evidence="5 6" key="1">
    <citation type="submission" date="2019-11" db="EMBL/GenBank/DDBJ databases">
        <authorList>
            <person name="Cho J.-C."/>
        </authorList>
    </citation>
    <scope>NUCLEOTIDE SEQUENCE [LARGE SCALE GENOMIC DNA]</scope>
    <source>
        <strain evidence="4 5">JH1073</strain>
        <strain evidence="3 6">JH702</strain>
    </source>
</reference>
<dbReference type="Pfam" id="PF00072">
    <property type="entry name" value="Response_reg"/>
    <property type="match status" value="1"/>
</dbReference>
<dbReference type="InterPro" id="IPR011006">
    <property type="entry name" value="CheY-like_superfamily"/>
</dbReference>
<dbReference type="Proteomes" id="UP001219901">
    <property type="component" value="Chromosome"/>
</dbReference>
<dbReference type="EMBL" id="CP046147">
    <property type="protein sequence ID" value="WFG38196.1"/>
    <property type="molecule type" value="Genomic_DNA"/>
</dbReference>
<keyword evidence="5" id="KW-1185">Reference proteome</keyword>
<dbReference type="InterPro" id="IPR001789">
    <property type="entry name" value="Sig_transdc_resp-reg_receiver"/>
</dbReference>
<evidence type="ECO:0000313" key="4">
    <source>
        <dbReference type="EMBL" id="WFG38196.1"/>
    </source>
</evidence>
<dbReference type="CDD" id="cd17535">
    <property type="entry name" value="REC_NarL-like"/>
    <property type="match status" value="1"/>
</dbReference>
<dbReference type="InterPro" id="IPR058245">
    <property type="entry name" value="NreC/VraR/RcsB-like_REC"/>
</dbReference>
<evidence type="ECO:0000313" key="3">
    <source>
        <dbReference type="EMBL" id="MDG0866772.1"/>
    </source>
</evidence>
<reference evidence="5" key="3">
    <citation type="submission" date="2023-06" db="EMBL/GenBank/DDBJ databases">
        <title>Pangenomics reveal diversification of enzyme families and niche specialization in globally abundant SAR202 bacteria.</title>
        <authorList>
            <person name="Saw J.H.W."/>
        </authorList>
    </citation>
    <scope>NUCLEOTIDE SEQUENCE [LARGE SCALE GENOMIC DNA]</scope>
    <source>
        <strain evidence="5">JH1073</strain>
    </source>
</reference>
<dbReference type="PANTHER" id="PTHR43228:SF1">
    <property type="entry name" value="TWO-COMPONENT RESPONSE REGULATOR ARR22"/>
    <property type="match status" value="1"/>
</dbReference>
<dbReference type="PANTHER" id="PTHR43228">
    <property type="entry name" value="TWO-COMPONENT RESPONSE REGULATOR"/>
    <property type="match status" value="1"/>
</dbReference>
<dbReference type="RefSeq" id="WP_342824482.1">
    <property type="nucleotide sequence ID" value="NZ_CP046147.1"/>
</dbReference>
<feature type="modified residue" description="4-aspartylphosphate" evidence="1">
    <location>
        <position position="76"/>
    </location>
</feature>
<dbReference type="Gene3D" id="3.40.50.2300">
    <property type="match status" value="1"/>
</dbReference>
<sequence>MDTTTMGELVDFFQSPPTADLESISVLLVDDQPVFRNVARSVLERDGACEVIGEATDGMHALEMMGNLNPDIVVMDVQMGDMSGVEATRRILARHPQANIVLTSMGSDSEYPTLAREIGARGFVPKRNLNVPMLRSLVGGGPSGGNDAIAA</sequence>
<protein>
    <submittedName>
        <fullName evidence="4">Response regulator</fullName>
    </submittedName>
</protein>